<dbReference type="SUPFAM" id="SSF47090">
    <property type="entry name" value="PGBD-like"/>
    <property type="match status" value="1"/>
</dbReference>
<accession>A0A940NTL5</accession>
<dbReference type="InterPro" id="IPR017853">
    <property type="entry name" value="GH"/>
</dbReference>
<dbReference type="Proteomes" id="UP000682134">
    <property type="component" value="Unassembled WGS sequence"/>
</dbReference>
<organism evidence="2 3">
    <name type="scientific">Gottfriedia endophytica</name>
    <dbReference type="NCBI Taxonomy" id="2820819"/>
    <lineage>
        <taxon>Bacteria</taxon>
        <taxon>Bacillati</taxon>
        <taxon>Bacillota</taxon>
        <taxon>Bacilli</taxon>
        <taxon>Bacillales</taxon>
        <taxon>Bacillaceae</taxon>
        <taxon>Gottfriedia</taxon>
    </lineage>
</organism>
<dbReference type="RefSeq" id="WP_209403366.1">
    <property type="nucleotide sequence ID" value="NZ_JAGIYQ010000003.1"/>
</dbReference>
<reference evidence="2" key="1">
    <citation type="submission" date="2021-04" db="EMBL/GenBank/DDBJ databases">
        <title>Genome seq and assembly of Bacillus sp.</title>
        <authorList>
            <person name="Chhetri G."/>
        </authorList>
    </citation>
    <scope>NUCLEOTIDE SEQUENCE</scope>
    <source>
        <strain evidence="2">RG28</strain>
    </source>
</reference>
<dbReference type="Gene3D" id="1.10.101.10">
    <property type="entry name" value="PGBD-like superfamily/PGBD"/>
    <property type="match status" value="1"/>
</dbReference>
<evidence type="ECO:0000313" key="2">
    <source>
        <dbReference type="EMBL" id="MBP0724633.1"/>
    </source>
</evidence>
<dbReference type="GO" id="GO:0005975">
    <property type="term" value="P:carbohydrate metabolic process"/>
    <property type="evidence" value="ECO:0007669"/>
    <property type="project" value="InterPro"/>
</dbReference>
<gene>
    <name evidence="2" type="ORF">J5Y03_05460</name>
</gene>
<dbReference type="PANTHER" id="PTHR46066">
    <property type="entry name" value="CHITINASE DOMAIN-CONTAINING PROTEIN 1 FAMILY MEMBER"/>
    <property type="match status" value="1"/>
</dbReference>
<keyword evidence="3" id="KW-1185">Reference proteome</keyword>
<dbReference type="GO" id="GO:0008061">
    <property type="term" value="F:chitin binding"/>
    <property type="evidence" value="ECO:0007669"/>
    <property type="project" value="InterPro"/>
</dbReference>
<evidence type="ECO:0000259" key="1">
    <source>
        <dbReference type="PROSITE" id="PS51910"/>
    </source>
</evidence>
<sequence>MEIFQRFEVKVEGEQYHIILHLSPFLEEYSNEFWEKGKQLKGNLKESAIGYIKHNIPQLKLATISIVASGLVISTFPLKSSAQSTNFNMSYLFYGDTSTYLSEIDKTKGGLSEASPYFFGINSDGSLQITNEFDPKLVNEMHKRKIKVVPFLNNDWDRELGRLALKNREILSEQISDFIMKNNLDGINVNIENVTADDRQDYTDFVRLLRQKLPLSKEVSVAVAANPNGWTDGWHGSYDYNELSKYTNYLFIMAYDEHSNGGPAGPIASYDWVEKSIQYALNQGVPNEKIVLGIPFFGRYWKDGDDYGGYGVGVNQAESIISKYKGVVSYDPKTKSNKAIVTIKKGDPLPVVHGNTLEPGTYVFWYEDGISIKSKIDLVHKYDLKGTGSWSLGDENVSIWTDYNKWLTSNVDNNTPLLKIGSKGKAVTNLQNALKDHGFYEGIITGNYDSKTQKAVIAFQKKYHLKIDGIAGKEVQSKLYSLPNPKKRA</sequence>
<dbReference type="Pfam" id="PF01471">
    <property type="entry name" value="PG_binding_1"/>
    <property type="match status" value="1"/>
</dbReference>
<dbReference type="InterPro" id="IPR036366">
    <property type="entry name" value="PGBDSf"/>
</dbReference>
<dbReference type="Gene3D" id="3.20.20.80">
    <property type="entry name" value="Glycosidases"/>
    <property type="match status" value="1"/>
</dbReference>
<dbReference type="InterPro" id="IPR002477">
    <property type="entry name" value="Peptidoglycan-bd-like"/>
</dbReference>
<dbReference type="EMBL" id="JAGIYQ010000003">
    <property type="protein sequence ID" value="MBP0724633.1"/>
    <property type="molecule type" value="Genomic_DNA"/>
</dbReference>
<dbReference type="SMART" id="SM00636">
    <property type="entry name" value="Glyco_18"/>
    <property type="match status" value="1"/>
</dbReference>
<dbReference type="AlphaFoldDB" id="A0A940NTL5"/>
<dbReference type="SUPFAM" id="SSF51445">
    <property type="entry name" value="(Trans)glycosidases"/>
    <property type="match status" value="1"/>
</dbReference>
<dbReference type="InterPro" id="IPR029070">
    <property type="entry name" value="Chitinase_insertion_sf"/>
</dbReference>
<protein>
    <submittedName>
        <fullName evidence="2">Peptidoglycan-binding protein</fullName>
    </submittedName>
</protein>
<dbReference type="Gene3D" id="3.10.50.10">
    <property type="match status" value="1"/>
</dbReference>
<name>A0A940NTL5_9BACI</name>
<comment type="caution">
    <text evidence="2">The sequence shown here is derived from an EMBL/GenBank/DDBJ whole genome shotgun (WGS) entry which is preliminary data.</text>
</comment>
<feature type="domain" description="GH18" evidence="1">
    <location>
        <begin position="87"/>
        <end position="410"/>
    </location>
</feature>
<proteinExistence type="predicted"/>
<evidence type="ECO:0000313" key="3">
    <source>
        <dbReference type="Proteomes" id="UP000682134"/>
    </source>
</evidence>
<dbReference type="InterPro" id="IPR036365">
    <property type="entry name" value="PGBD-like_sf"/>
</dbReference>
<dbReference type="Pfam" id="PF00704">
    <property type="entry name" value="Glyco_hydro_18"/>
    <property type="match status" value="1"/>
</dbReference>
<dbReference type="PANTHER" id="PTHR46066:SF2">
    <property type="entry name" value="CHITINASE DOMAIN-CONTAINING PROTEIN 1"/>
    <property type="match status" value="1"/>
</dbReference>
<dbReference type="InterPro" id="IPR001223">
    <property type="entry name" value="Glyco_hydro18_cat"/>
</dbReference>
<dbReference type="PROSITE" id="PS51910">
    <property type="entry name" value="GH18_2"/>
    <property type="match status" value="1"/>
</dbReference>
<dbReference type="InterPro" id="IPR011583">
    <property type="entry name" value="Chitinase_II/V-like_cat"/>
</dbReference>